<evidence type="ECO:0000256" key="1">
    <source>
        <dbReference type="HAMAP-Rule" id="MF_00676"/>
    </source>
</evidence>
<reference evidence="3 4" key="1">
    <citation type="submission" date="2017-07" db="EMBL/GenBank/DDBJ databases">
        <title>Draft Genome Sequences of Select Purple Nonsulfur Bacteria.</title>
        <authorList>
            <person name="Lasarre B."/>
            <person name="Mckinlay J.B."/>
        </authorList>
    </citation>
    <scope>NUCLEOTIDE SEQUENCE [LARGE SCALE GENOMIC DNA]</scope>
    <source>
        <strain evidence="3 4">DSM 5909</strain>
    </source>
</reference>
<dbReference type="OrthoDB" id="9786855at2"/>
<dbReference type="Proteomes" id="UP000249130">
    <property type="component" value="Unassembled WGS sequence"/>
</dbReference>
<comment type="similarity">
    <text evidence="1">Belongs to the UPF0260 family.</text>
</comment>
<evidence type="ECO:0000313" key="3">
    <source>
        <dbReference type="EMBL" id="RAI37559.1"/>
    </source>
</evidence>
<feature type="region of interest" description="Disordered" evidence="2">
    <location>
        <begin position="151"/>
        <end position="191"/>
    </location>
</feature>
<dbReference type="NCBIfam" id="NF003507">
    <property type="entry name" value="PRK05170.2-5"/>
    <property type="match status" value="1"/>
</dbReference>
<comment type="caution">
    <text evidence="3">The sequence shown here is derived from an EMBL/GenBank/DDBJ whole genome shotgun (WGS) entry which is preliminary data.</text>
</comment>
<name>A0A327KFJ1_9BRAD</name>
<dbReference type="Pfam" id="PF03692">
    <property type="entry name" value="CxxCxxCC"/>
    <property type="match status" value="1"/>
</dbReference>
<dbReference type="NCBIfam" id="NF003501">
    <property type="entry name" value="PRK05170.1-5"/>
    <property type="match status" value="1"/>
</dbReference>
<accession>A0A327KFJ1</accession>
<proteinExistence type="inferred from homology"/>
<dbReference type="AlphaFoldDB" id="A0A327KFJ1"/>
<dbReference type="PANTHER" id="PTHR37421:SF1">
    <property type="entry name" value="UPF0260 PROTEIN YCGN"/>
    <property type="match status" value="1"/>
</dbReference>
<organism evidence="3 4">
    <name type="scientific">Rhodoplanes roseus</name>
    <dbReference type="NCBI Taxonomy" id="29409"/>
    <lineage>
        <taxon>Bacteria</taxon>
        <taxon>Pseudomonadati</taxon>
        <taxon>Pseudomonadota</taxon>
        <taxon>Alphaproteobacteria</taxon>
        <taxon>Hyphomicrobiales</taxon>
        <taxon>Nitrobacteraceae</taxon>
        <taxon>Rhodoplanes</taxon>
    </lineage>
</organism>
<feature type="compositionally biased region" description="Low complexity" evidence="2">
    <location>
        <begin position="171"/>
        <end position="191"/>
    </location>
</feature>
<dbReference type="EMBL" id="NPEX01000435">
    <property type="protein sequence ID" value="RAI37559.1"/>
    <property type="molecule type" value="Genomic_DNA"/>
</dbReference>
<dbReference type="InterPro" id="IPR008228">
    <property type="entry name" value="UCP006173"/>
</dbReference>
<protein>
    <recommendedName>
        <fullName evidence="1">UPF0260 protein CH341_29435</fullName>
    </recommendedName>
</protein>
<gene>
    <name evidence="3" type="ORF">CH341_29435</name>
</gene>
<dbReference type="InterPro" id="IPR005358">
    <property type="entry name" value="Puta_zinc/iron-chelating_dom"/>
</dbReference>
<evidence type="ECO:0000256" key="2">
    <source>
        <dbReference type="SAM" id="MobiDB-lite"/>
    </source>
</evidence>
<evidence type="ECO:0000313" key="4">
    <source>
        <dbReference type="Proteomes" id="UP000249130"/>
    </source>
</evidence>
<keyword evidence="4" id="KW-1185">Reference proteome</keyword>
<sequence>MSDSVPFWKRKALAEMSPAEWESLCDGCGRCCLNKLEDEDTGEIYHTDVACRLLDGTSCRCRDYPNRRAQVQNCDQLTPDNVPLLKWLPKTCGYRLVAEGRDLYWWHPLVSGDPETVHAAGVSVRGRVGLFEDAMGGEDLEDRIVSWPTRIPPRAKFPPRPKLPADTTVSPGAKIPAAGGIAPGGKRLTSR</sequence>
<dbReference type="PANTHER" id="PTHR37421">
    <property type="entry name" value="UPF0260 PROTEIN YCGN"/>
    <property type="match status" value="1"/>
</dbReference>
<dbReference type="HAMAP" id="MF_00676">
    <property type="entry name" value="UPF0260"/>
    <property type="match status" value="1"/>
</dbReference>